<feature type="coiled-coil region" evidence="6">
    <location>
        <begin position="115"/>
        <end position="142"/>
    </location>
</feature>
<keyword evidence="4" id="KW-0804">Transcription</keyword>
<dbReference type="PANTHER" id="PTHR13044:SF14">
    <property type="entry name" value="CRYPTOCEPHAL, ISOFORM A"/>
    <property type="match status" value="1"/>
</dbReference>
<keyword evidence="6" id="KW-0175">Coiled coil</keyword>
<keyword evidence="10" id="KW-1185">Reference proteome</keyword>
<dbReference type="SMART" id="SM00338">
    <property type="entry name" value="BRLZ"/>
    <property type="match status" value="1"/>
</dbReference>
<evidence type="ECO:0000256" key="4">
    <source>
        <dbReference type="ARBA" id="ARBA00023163"/>
    </source>
</evidence>
<dbReference type="Proteomes" id="UP001209570">
    <property type="component" value="Unassembled WGS sequence"/>
</dbReference>
<evidence type="ECO:0000256" key="5">
    <source>
        <dbReference type="ARBA" id="ARBA00023242"/>
    </source>
</evidence>
<feature type="domain" description="BZIP" evidence="8">
    <location>
        <begin position="90"/>
        <end position="140"/>
    </location>
</feature>
<dbReference type="CDD" id="cd14686">
    <property type="entry name" value="bZIP"/>
    <property type="match status" value="1"/>
</dbReference>
<dbReference type="GO" id="GO:0000977">
    <property type="term" value="F:RNA polymerase II transcription regulatory region sequence-specific DNA binding"/>
    <property type="evidence" value="ECO:0007669"/>
    <property type="project" value="TreeGrafter"/>
</dbReference>
<name>A0AAD5LYV0_PYTIN</name>
<dbReference type="SUPFAM" id="SSF57959">
    <property type="entry name" value="Leucine zipper domain"/>
    <property type="match status" value="1"/>
</dbReference>
<dbReference type="InterPro" id="IPR004827">
    <property type="entry name" value="bZIP"/>
</dbReference>
<dbReference type="PROSITE" id="PS50217">
    <property type="entry name" value="BZIP"/>
    <property type="match status" value="1"/>
</dbReference>
<dbReference type="InterPro" id="IPR046347">
    <property type="entry name" value="bZIP_sf"/>
</dbReference>
<dbReference type="AlphaFoldDB" id="A0AAD5LYV0"/>
<dbReference type="Pfam" id="PF07716">
    <property type="entry name" value="bZIP_2"/>
    <property type="match status" value="1"/>
</dbReference>
<gene>
    <name evidence="9" type="ORF">P43SY_003173</name>
</gene>
<evidence type="ECO:0000259" key="8">
    <source>
        <dbReference type="PROSITE" id="PS50217"/>
    </source>
</evidence>
<sequence length="163" mass="18349">MSFAAPTVKTEFPCSLFDESMTKVIDMCLRESDISVEEIVRAIEDASWDVPLLPSDVDLADDAAAFHTDTADFNVGDDSGASEAGDIELMSKDERRKHKNREAAARSRQRTRARMMQLEHLVLDLSQRNRQLEHEIHRLQCLATYSYAAASPFHGPVDHPPQH</sequence>
<accession>A0AAD5LYV0</accession>
<keyword evidence="2" id="KW-0805">Transcription regulation</keyword>
<feature type="region of interest" description="Disordered" evidence="7">
    <location>
        <begin position="71"/>
        <end position="111"/>
    </location>
</feature>
<comment type="caution">
    <text evidence="9">The sequence shown here is derived from an EMBL/GenBank/DDBJ whole genome shotgun (WGS) entry which is preliminary data.</text>
</comment>
<evidence type="ECO:0000313" key="9">
    <source>
        <dbReference type="EMBL" id="KAJ0398272.1"/>
    </source>
</evidence>
<reference evidence="9" key="1">
    <citation type="submission" date="2021-12" db="EMBL/GenBank/DDBJ databases">
        <title>Prjna785345.</title>
        <authorList>
            <person name="Rujirawat T."/>
            <person name="Krajaejun T."/>
        </authorList>
    </citation>
    <scope>NUCLEOTIDE SEQUENCE</scope>
    <source>
        <strain evidence="9">Pi057C3</strain>
    </source>
</reference>
<evidence type="ECO:0000313" key="10">
    <source>
        <dbReference type="Proteomes" id="UP001209570"/>
    </source>
</evidence>
<dbReference type="GO" id="GO:0005634">
    <property type="term" value="C:nucleus"/>
    <property type="evidence" value="ECO:0007669"/>
    <property type="project" value="UniProtKB-SubCell"/>
</dbReference>
<evidence type="ECO:0000256" key="2">
    <source>
        <dbReference type="ARBA" id="ARBA00023015"/>
    </source>
</evidence>
<evidence type="ECO:0000256" key="1">
    <source>
        <dbReference type="ARBA" id="ARBA00004123"/>
    </source>
</evidence>
<evidence type="ECO:0000256" key="7">
    <source>
        <dbReference type="SAM" id="MobiDB-lite"/>
    </source>
</evidence>
<organism evidence="9 10">
    <name type="scientific">Pythium insidiosum</name>
    <name type="common">Pythiosis disease agent</name>
    <dbReference type="NCBI Taxonomy" id="114742"/>
    <lineage>
        <taxon>Eukaryota</taxon>
        <taxon>Sar</taxon>
        <taxon>Stramenopiles</taxon>
        <taxon>Oomycota</taxon>
        <taxon>Peronosporomycetes</taxon>
        <taxon>Pythiales</taxon>
        <taxon>Pythiaceae</taxon>
        <taxon>Pythium</taxon>
    </lineage>
</organism>
<protein>
    <recommendedName>
        <fullName evidence="8">BZIP domain-containing protein</fullName>
    </recommendedName>
</protein>
<evidence type="ECO:0000256" key="6">
    <source>
        <dbReference type="SAM" id="Coils"/>
    </source>
</evidence>
<dbReference type="EMBL" id="JAKCXM010000222">
    <property type="protein sequence ID" value="KAJ0398272.1"/>
    <property type="molecule type" value="Genomic_DNA"/>
</dbReference>
<comment type="subcellular location">
    <subcellularLocation>
        <location evidence="1">Nucleus</location>
    </subcellularLocation>
</comment>
<dbReference type="PANTHER" id="PTHR13044">
    <property type="entry name" value="ACTIVATING TRANSCRIPTION FACTOR ATF 4/5"/>
    <property type="match status" value="1"/>
</dbReference>
<dbReference type="Gene3D" id="1.20.5.170">
    <property type="match status" value="1"/>
</dbReference>
<dbReference type="PROSITE" id="PS00036">
    <property type="entry name" value="BZIP_BASIC"/>
    <property type="match status" value="1"/>
</dbReference>
<keyword evidence="3" id="KW-0238">DNA-binding</keyword>
<keyword evidence="5" id="KW-0539">Nucleus</keyword>
<proteinExistence type="predicted"/>
<dbReference type="GO" id="GO:0001228">
    <property type="term" value="F:DNA-binding transcription activator activity, RNA polymerase II-specific"/>
    <property type="evidence" value="ECO:0007669"/>
    <property type="project" value="TreeGrafter"/>
</dbReference>
<evidence type="ECO:0000256" key="3">
    <source>
        <dbReference type="ARBA" id="ARBA00023125"/>
    </source>
</evidence>